<dbReference type="CDD" id="cd11063">
    <property type="entry name" value="CYP52"/>
    <property type="match status" value="1"/>
</dbReference>
<proteinExistence type="inferred from homology"/>
<dbReference type="VEuPathDB" id="FungiDB:QG37_06515"/>
<dbReference type="PRINTS" id="PR00464">
    <property type="entry name" value="EP450II"/>
</dbReference>
<dbReference type="VEuPathDB" id="FungiDB:CJJ07_002951"/>
<keyword evidence="3 8" id="KW-0349">Heme</keyword>
<dbReference type="EMBL" id="LGST01000044">
    <property type="protein sequence ID" value="KND97104.1"/>
    <property type="molecule type" value="Genomic_DNA"/>
</dbReference>
<evidence type="ECO:0000256" key="5">
    <source>
        <dbReference type="ARBA" id="ARBA00023002"/>
    </source>
</evidence>
<dbReference type="InterPro" id="IPR036396">
    <property type="entry name" value="Cyt_P450_sf"/>
</dbReference>
<dbReference type="PRINTS" id="PR00385">
    <property type="entry name" value="P450"/>
</dbReference>
<dbReference type="Pfam" id="PF00067">
    <property type="entry name" value="p450"/>
    <property type="match status" value="1"/>
</dbReference>
<dbReference type="Gene3D" id="1.10.630.10">
    <property type="entry name" value="Cytochrome P450"/>
    <property type="match status" value="1"/>
</dbReference>
<dbReference type="AlphaFoldDB" id="A0A0L0NSX7"/>
<protein>
    <recommendedName>
        <fullName evidence="13">Cytochrome P450</fullName>
    </recommendedName>
</protein>
<evidence type="ECO:0000256" key="9">
    <source>
        <dbReference type="RuleBase" id="RU000461"/>
    </source>
</evidence>
<dbReference type="VEuPathDB" id="FungiDB:CJI96_0003679"/>
<dbReference type="VEuPathDB" id="FungiDB:B9J08_001515"/>
<evidence type="ECO:0000256" key="8">
    <source>
        <dbReference type="PIRSR" id="PIRSR602402-1"/>
    </source>
</evidence>
<comment type="caution">
    <text evidence="11">The sequence shown here is derived from an EMBL/GenBank/DDBJ whole genome shotgun (WGS) entry which is preliminary data.</text>
</comment>
<evidence type="ECO:0000256" key="7">
    <source>
        <dbReference type="ARBA" id="ARBA00023033"/>
    </source>
</evidence>
<comment type="cofactor">
    <cofactor evidence="1 8">
        <name>heme</name>
        <dbReference type="ChEBI" id="CHEBI:30413"/>
    </cofactor>
</comment>
<evidence type="ECO:0000313" key="11">
    <source>
        <dbReference type="EMBL" id="KND97104.1"/>
    </source>
</evidence>
<dbReference type="InterPro" id="IPR047146">
    <property type="entry name" value="Cyt_P450_E_CYP52_fungi"/>
</dbReference>
<dbReference type="InterPro" id="IPR001128">
    <property type="entry name" value="Cyt_P450"/>
</dbReference>
<dbReference type="GO" id="GO:0020037">
    <property type="term" value="F:heme binding"/>
    <property type="evidence" value="ECO:0007669"/>
    <property type="project" value="InterPro"/>
</dbReference>
<dbReference type="PANTHER" id="PTHR24287">
    <property type="entry name" value="P450, PUTATIVE (EUROFUNG)-RELATED"/>
    <property type="match status" value="1"/>
</dbReference>
<comment type="similarity">
    <text evidence="2 9">Belongs to the cytochrome P450 family.</text>
</comment>
<dbReference type="GO" id="GO:0016712">
    <property type="term" value="F:oxidoreductase activity, acting on paired donors, with incorporation or reduction of molecular oxygen, reduced flavin or flavoprotein as one donor, and incorporation of one atom of oxygen"/>
    <property type="evidence" value="ECO:0007669"/>
    <property type="project" value="InterPro"/>
</dbReference>
<keyword evidence="10" id="KW-0472">Membrane</keyword>
<dbReference type="PANTHER" id="PTHR24287:SF1">
    <property type="entry name" value="P450, PUTATIVE (EUROFUNG)-RELATED"/>
    <property type="match status" value="1"/>
</dbReference>
<evidence type="ECO:0000256" key="10">
    <source>
        <dbReference type="SAM" id="Phobius"/>
    </source>
</evidence>
<evidence type="ECO:0008006" key="13">
    <source>
        <dbReference type="Google" id="ProtNLM"/>
    </source>
</evidence>
<organism evidence="11 12">
    <name type="scientific">Candidozyma auris</name>
    <name type="common">Yeast</name>
    <name type="synonym">Candida auris</name>
    <dbReference type="NCBI Taxonomy" id="498019"/>
    <lineage>
        <taxon>Eukaryota</taxon>
        <taxon>Fungi</taxon>
        <taxon>Dikarya</taxon>
        <taxon>Ascomycota</taxon>
        <taxon>Saccharomycotina</taxon>
        <taxon>Pichiomycetes</taxon>
        <taxon>Metschnikowiaceae</taxon>
        <taxon>Candidozyma</taxon>
    </lineage>
</organism>
<dbReference type="VEuPathDB" id="FungiDB:CJI97_001089"/>
<keyword evidence="10" id="KW-1133">Transmembrane helix</keyword>
<feature type="binding site" description="axial binding residue" evidence="8">
    <location>
        <position position="476"/>
    </location>
    <ligand>
        <name>heme</name>
        <dbReference type="ChEBI" id="CHEBI:30413"/>
    </ligand>
    <ligandPart>
        <name>Fe</name>
        <dbReference type="ChEBI" id="CHEBI:18248"/>
    </ligandPart>
</feature>
<dbReference type="InterPro" id="IPR017972">
    <property type="entry name" value="Cyt_P450_CS"/>
</dbReference>
<dbReference type="GO" id="GO:0005506">
    <property type="term" value="F:iron ion binding"/>
    <property type="evidence" value="ECO:0007669"/>
    <property type="project" value="InterPro"/>
</dbReference>
<dbReference type="Proteomes" id="UP000037122">
    <property type="component" value="Unassembled WGS sequence"/>
</dbReference>
<keyword evidence="5 9" id="KW-0560">Oxidoreductase</keyword>
<evidence type="ECO:0000256" key="6">
    <source>
        <dbReference type="ARBA" id="ARBA00023004"/>
    </source>
</evidence>
<gene>
    <name evidence="11" type="ORF">QG37_06515</name>
</gene>
<sequence>MVLVQEVKEHALRANAKVAQYGVAGYVGVFFAAILLYALYRNLKIFYLRKRFGAELAPWIPKSGWFNSRPALVMFRRKSQGELVGWLWTKFYGEHENYRVRIGGDTLFVTIDPENLRAVLATQFNDFALALRHSHFKPVLGDGVFTLDYGGWKHLRALLRPNFSREKVSHTQALEKHVQHLFRHVRKYQGQKFDLQELFYRFTVDTSTEFLFGQSVYGLLDESIGENHPEAFEGERQFYEAFNRAQEIMATRAWMQKWYMFYYPRDFKKNTRIVHNLADFYVQKALAMSPEEIEKVSDGYVFLYELVKETRDPKMLRDQLLNIMIAGRDTTASLMTFTFFELARNPDVFERLKAEIREKFGTGSTGNIEDITFETLKKCTFLKYVINEVLRLYPAVPINYRFANKHTTLPRGGGPNGDKPVFIEKGTCIGYLVSCTHRNEKYYGKDAHEFRPDRWADRSLKPGWAYLPFNGGPRICLGQQFAITEASYVIARFMMEFDKLYDHYPEPDRYPPRQVSQLTTTLATGCWLAME</sequence>
<dbReference type="SUPFAM" id="SSF48264">
    <property type="entry name" value="Cytochrome P450"/>
    <property type="match status" value="1"/>
</dbReference>
<evidence type="ECO:0000256" key="3">
    <source>
        <dbReference type="ARBA" id="ARBA00022617"/>
    </source>
</evidence>
<keyword evidence="7 9" id="KW-0503">Monooxygenase</keyword>
<dbReference type="InterPro" id="IPR002974">
    <property type="entry name" value="Cyt_P450_E_CYP52_ascomycetes"/>
</dbReference>
<feature type="transmembrane region" description="Helical" evidence="10">
    <location>
        <begin position="20"/>
        <end position="40"/>
    </location>
</feature>
<dbReference type="InterPro" id="IPR002402">
    <property type="entry name" value="Cyt_P450_E_grp-II"/>
</dbReference>
<dbReference type="PROSITE" id="PS00086">
    <property type="entry name" value="CYTOCHROME_P450"/>
    <property type="match status" value="1"/>
</dbReference>
<keyword evidence="10" id="KW-0812">Transmembrane</keyword>
<evidence type="ECO:0000313" key="12">
    <source>
        <dbReference type="Proteomes" id="UP000037122"/>
    </source>
</evidence>
<evidence type="ECO:0000256" key="1">
    <source>
        <dbReference type="ARBA" id="ARBA00001971"/>
    </source>
</evidence>
<accession>A0A0L0NSX7</accession>
<dbReference type="VEuPathDB" id="FungiDB:CJJ09_003775"/>
<reference evidence="12" key="1">
    <citation type="journal article" date="2015" name="BMC Genomics">
        <title>Draft genome of a commonly misdiagnosed multidrug resistant pathogen Candida auris.</title>
        <authorList>
            <person name="Chatterjee S."/>
            <person name="Alampalli S.V."/>
            <person name="Nageshan R.K."/>
            <person name="Chettiar S.T."/>
            <person name="Joshi S."/>
            <person name="Tatu U.S."/>
        </authorList>
    </citation>
    <scope>NUCLEOTIDE SEQUENCE [LARGE SCALE GENOMIC DNA]</scope>
    <source>
        <strain evidence="12">6684</strain>
    </source>
</reference>
<dbReference type="PRINTS" id="PR01239">
    <property type="entry name" value="EP450IICYP52"/>
</dbReference>
<keyword evidence="4 8" id="KW-0479">Metal-binding</keyword>
<keyword evidence="6 8" id="KW-0408">Iron</keyword>
<name>A0A0L0NSX7_CANAR</name>
<evidence type="ECO:0000256" key="4">
    <source>
        <dbReference type="ARBA" id="ARBA00022723"/>
    </source>
</evidence>
<evidence type="ECO:0000256" key="2">
    <source>
        <dbReference type="ARBA" id="ARBA00010617"/>
    </source>
</evidence>